<evidence type="ECO:0000313" key="2">
    <source>
        <dbReference type="Proteomes" id="UP001302602"/>
    </source>
</evidence>
<organism evidence="1 2">
    <name type="scientific">Parathielavia appendiculata</name>
    <dbReference type="NCBI Taxonomy" id="2587402"/>
    <lineage>
        <taxon>Eukaryota</taxon>
        <taxon>Fungi</taxon>
        <taxon>Dikarya</taxon>
        <taxon>Ascomycota</taxon>
        <taxon>Pezizomycotina</taxon>
        <taxon>Sordariomycetes</taxon>
        <taxon>Sordariomycetidae</taxon>
        <taxon>Sordariales</taxon>
        <taxon>Chaetomiaceae</taxon>
        <taxon>Parathielavia</taxon>
    </lineage>
</organism>
<proteinExistence type="predicted"/>
<comment type="caution">
    <text evidence="1">The sequence shown here is derived from an EMBL/GenBank/DDBJ whole genome shotgun (WGS) entry which is preliminary data.</text>
</comment>
<dbReference type="GeneID" id="87823185"/>
<reference evidence="1" key="2">
    <citation type="submission" date="2023-05" db="EMBL/GenBank/DDBJ databases">
        <authorList>
            <consortium name="Lawrence Berkeley National Laboratory"/>
            <person name="Steindorff A."/>
            <person name="Hensen N."/>
            <person name="Bonometti L."/>
            <person name="Westerberg I."/>
            <person name="Brannstrom I.O."/>
            <person name="Guillou S."/>
            <person name="Cros-Aarteil S."/>
            <person name="Calhoun S."/>
            <person name="Haridas S."/>
            <person name="Kuo A."/>
            <person name="Mondo S."/>
            <person name="Pangilinan J."/>
            <person name="Riley R."/>
            <person name="Labutti K."/>
            <person name="Andreopoulos B."/>
            <person name="Lipzen A."/>
            <person name="Chen C."/>
            <person name="Yanf M."/>
            <person name="Daum C."/>
            <person name="Ng V."/>
            <person name="Clum A."/>
            <person name="Ohm R."/>
            <person name="Martin F."/>
            <person name="Silar P."/>
            <person name="Natvig D."/>
            <person name="Lalanne C."/>
            <person name="Gautier V."/>
            <person name="Ament-Velasquez S.L."/>
            <person name="Kruys A."/>
            <person name="Hutchinson M.I."/>
            <person name="Powell A.J."/>
            <person name="Barry K."/>
            <person name="Miller A.N."/>
            <person name="Grigoriev I.V."/>
            <person name="Debuchy R."/>
            <person name="Gladieux P."/>
            <person name="Thoren M.H."/>
            <person name="Johannesson H."/>
        </authorList>
    </citation>
    <scope>NUCLEOTIDE SEQUENCE</scope>
    <source>
        <strain evidence="1">CBS 731.68</strain>
    </source>
</reference>
<reference evidence="1" key="1">
    <citation type="journal article" date="2023" name="Mol. Phylogenet. Evol.">
        <title>Genome-scale phylogeny and comparative genomics of the fungal order Sordariales.</title>
        <authorList>
            <person name="Hensen N."/>
            <person name="Bonometti L."/>
            <person name="Westerberg I."/>
            <person name="Brannstrom I.O."/>
            <person name="Guillou S."/>
            <person name="Cros-Aarteil S."/>
            <person name="Calhoun S."/>
            <person name="Haridas S."/>
            <person name="Kuo A."/>
            <person name="Mondo S."/>
            <person name="Pangilinan J."/>
            <person name="Riley R."/>
            <person name="LaButti K."/>
            <person name="Andreopoulos B."/>
            <person name="Lipzen A."/>
            <person name="Chen C."/>
            <person name="Yan M."/>
            <person name="Daum C."/>
            <person name="Ng V."/>
            <person name="Clum A."/>
            <person name="Steindorff A."/>
            <person name="Ohm R.A."/>
            <person name="Martin F."/>
            <person name="Silar P."/>
            <person name="Natvig D.O."/>
            <person name="Lalanne C."/>
            <person name="Gautier V."/>
            <person name="Ament-Velasquez S.L."/>
            <person name="Kruys A."/>
            <person name="Hutchinson M.I."/>
            <person name="Powell A.J."/>
            <person name="Barry K."/>
            <person name="Miller A.N."/>
            <person name="Grigoriev I.V."/>
            <person name="Debuchy R."/>
            <person name="Gladieux P."/>
            <person name="Hiltunen Thoren M."/>
            <person name="Johannesson H."/>
        </authorList>
    </citation>
    <scope>NUCLEOTIDE SEQUENCE</scope>
    <source>
        <strain evidence="1">CBS 731.68</strain>
    </source>
</reference>
<keyword evidence="2" id="KW-1185">Reference proteome</keyword>
<dbReference type="AlphaFoldDB" id="A0AAN6Z0Q1"/>
<gene>
    <name evidence="1" type="ORF">N657DRAFT_247827</name>
</gene>
<protein>
    <submittedName>
        <fullName evidence="1">Uncharacterized protein</fullName>
    </submittedName>
</protein>
<dbReference type="EMBL" id="MU853245">
    <property type="protein sequence ID" value="KAK4119709.1"/>
    <property type="molecule type" value="Genomic_DNA"/>
</dbReference>
<sequence>MALKYCFTAPLAKPSSSAVLHPARRSARARFLQYVWMCRNRYEANEGKKWSVVAECHEDVNFLVVPDVDCVLCSQLSDFPDSLQGVYHHPHVAALGLWSTIALRIARAALLV</sequence>
<dbReference type="Proteomes" id="UP001302602">
    <property type="component" value="Unassembled WGS sequence"/>
</dbReference>
<accession>A0AAN6Z0Q1</accession>
<evidence type="ECO:0000313" key="1">
    <source>
        <dbReference type="EMBL" id="KAK4119709.1"/>
    </source>
</evidence>
<dbReference type="RefSeq" id="XP_062643482.1">
    <property type="nucleotide sequence ID" value="XM_062786419.1"/>
</dbReference>
<name>A0AAN6Z0Q1_9PEZI</name>